<gene>
    <name evidence="6" type="ORF">PRG01_0525800</name>
</gene>
<dbReference type="FunFam" id="1.25.40.10:FF:000539">
    <property type="entry name" value="Uncharacterized protein"/>
    <property type="match status" value="1"/>
</dbReference>
<dbReference type="EMBL" id="LT969568">
    <property type="protein sequence ID" value="SOV76909.1"/>
    <property type="molecule type" value="Genomic_DNA"/>
</dbReference>
<dbReference type="InterPro" id="IPR011990">
    <property type="entry name" value="TPR-like_helical_dom_sf"/>
</dbReference>
<protein>
    <recommendedName>
        <fullName evidence="5">Suppressor of forked domain-containing protein</fullName>
    </recommendedName>
</protein>
<dbReference type="Pfam" id="PF05843">
    <property type="entry name" value="Suf"/>
    <property type="match status" value="1"/>
</dbReference>
<dbReference type="InterPro" id="IPR045243">
    <property type="entry name" value="Rna14-like"/>
</dbReference>
<dbReference type="InterPro" id="IPR003107">
    <property type="entry name" value="HAT"/>
</dbReference>
<proteinExistence type="predicted"/>
<feature type="region of interest" description="Disordered" evidence="4">
    <location>
        <begin position="1069"/>
        <end position="1094"/>
    </location>
</feature>
<evidence type="ECO:0000256" key="3">
    <source>
        <dbReference type="ARBA" id="ARBA00023242"/>
    </source>
</evidence>
<evidence type="ECO:0000256" key="4">
    <source>
        <dbReference type="SAM" id="MobiDB-lite"/>
    </source>
</evidence>
<accession>A0A2P9D7H7</accession>
<dbReference type="Pfam" id="PF23240">
    <property type="entry name" value="HAT_PRP39_N"/>
    <property type="match status" value="1"/>
</dbReference>
<evidence type="ECO:0000313" key="6">
    <source>
        <dbReference type="EMBL" id="SOV76909.1"/>
    </source>
</evidence>
<dbReference type="Gene3D" id="1.25.40.10">
    <property type="entry name" value="Tetratricopeptide repeat domain"/>
    <property type="match status" value="2"/>
</dbReference>
<feature type="compositionally biased region" description="Low complexity" evidence="4">
    <location>
        <begin position="1070"/>
        <end position="1092"/>
    </location>
</feature>
<dbReference type="Proteomes" id="UP000240500">
    <property type="component" value="Chromosome 5"/>
</dbReference>
<feature type="region of interest" description="Disordered" evidence="4">
    <location>
        <begin position="653"/>
        <end position="701"/>
    </location>
</feature>
<dbReference type="InterPro" id="IPR008847">
    <property type="entry name" value="Suf"/>
</dbReference>
<comment type="subcellular location">
    <subcellularLocation>
        <location evidence="1">Nucleus</location>
    </subcellularLocation>
</comment>
<dbReference type="OrthoDB" id="26282at2759"/>
<dbReference type="PANTHER" id="PTHR19980:SF0">
    <property type="entry name" value="CLEAVAGE STIMULATION FACTOR SUBUNIT 3"/>
    <property type="match status" value="1"/>
</dbReference>
<feature type="domain" description="Suppressor of forked" evidence="5">
    <location>
        <begin position="293"/>
        <end position="936"/>
    </location>
</feature>
<keyword evidence="3" id="KW-0539">Nucleus</keyword>
<name>A0A2P9D7H7_PLARE</name>
<feature type="compositionally biased region" description="Basic and acidic residues" evidence="4">
    <location>
        <begin position="608"/>
        <end position="618"/>
    </location>
</feature>
<evidence type="ECO:0000259" key="5">
    <source>
        <dbReference type="Pfam" id="PF05843"/>
    </source>
</evidence>
<dbReference type="SUPFAM" id="SSF48452">
    <property type="entry name" value="TPR-like"/>
    <property type="match status" value="3"/>
</dbReference>
<dbReference type="VEuPathDB" id="PlasmoDB:PRG01_0525800"/>
<keyword evidence="2" id="KW-0677">Repeat</keyword>
<evidence type="ECO:0000256" key="2">
    <source>
        <dbReference type="ARBA" id="ARBA00022737"/>
    </source>
</evidence>
<feature type="region of interest" description="Disordered" evidence="4">
    <location>
        <begin position="579"/>
        <end position="628"/>
    </location>
</feature>
<organism evidence="6 7">
    <name type="scientific">Plasmodium reichenowi</name>
    <dbReference type="NCBI Taxonomy" id="5854"/>
    <lineage>
        <taxon>Eukaryota</taxon>
        <taxon>Sar</taxon>
        <taxon>Alveolata</taxon>
        <taxon>Apicomplexa</taxon>
        <taxon>Aconoidasida</taxon>
        <taxon>Haemosporida</taxon>
        <taxon>Plasmodiidae</taxon>
        <taxon>Plasmodium</taxon>
        <taxon>Plasmodium (Laverania)</taxon>
    </lineage>
</organism>
<reference evidence="6 7" key="1">
    <citation type="submission" date="2016-09" db="EMBL/GenBank/DDBJ databases">
        <authorList>
            <consortium name="Pathogen Informatics"/>
        </authorList>
    </citation>
    <scope>NUCLEOTIDE SEQUENCE [LARGE SCALE GENOMIC DNA]</scope>
</reference>
<dbReference type="PANTHER" id="PTHR19980">
    <property type="entry name" value="RNA CLEAVAGE STIMULATION FACTOR"/>
    <property type="match status" value="1"/>
</dbReference>
<dbReference type="SMART" id="SM00386">
    <property type="entry name" value="HAT"/>
    <property type="match status" value="4"/>
</dbReference>
<sequence length="1305" mass="156459">MFKSNKILSVGSNEYGVMELVIPKQLFASRLKVDDKTRNIYDDFNVEEYVLEVSGKGNIEMNEKENKKDSCSYSENLKNELNNNRVEDGKEKNIDENVFNNKDDKDIYKEELYFLRMNPLHLNRWYKFLEMYEDEEEIYEQFLLIFPRCVYYWNKYAELKIKKKEYKEAYEIFRKCIDSNIYDLKLFLSFLYFTYHTSSIHEYINFLFEALKCVGSDIKSGTIWVELLYILIKIYNTNLIANNEITKLLYDPFKHTHHGNRNMNPLIPTEAEQNVYKSNIPTMNNLKISYFDHYIKDGKLRKFYQKWLHHATKYLDKVWKCYCSFEKANDNFNSALSASASANANTNASSLSIYNNQYLNSKNAFKELCIIYKEMNVDKKCKIILPINKKWKIENSILYIKWMKIINFEKTNPLKLTIPLVFKRIKYTYEQALIHLQFNSDLWFSYFQYLLLNKKFVYAIRIMREAIEVYLPFDEILKLNFAYFFEKHALINQAHYVYQLMINEVSKKQKKKFALSFLYQKDKFRKFPYTILQNTAKGKGKNKDKEQKIDVQRDMSNKVEDEIDNNLLGKKCVNFSDVSPSGFPQDDDKCAQRDSGREGQSKKRRGVKKEQGEEEKGKAMNVGEYKNRNKRIKMNDMKCGNYNDCEVNDEDGNKLGDNVEDSNKLGDNVEDGNKLGDHVEDGNKLGDNDEDGNKLGDNGITSKIGTHLSDDEIRRRFHKSDYEKIEERKKYFVKYFHIKKRKRRIFVFTHFLNFIKRNYDETIWRYYVGLILKEERCCEEIYYYCANIERRILNNEKRAMYIMNEGYKKFTSKKKFLLFYINFLLEKGYINNIRTLIYEYIHEIYKKFYNSYNENNNIIDKKIYKTKISQNEFNLFEPNYLILLKKKNKSCEKIWNILIHIEIFYGDIRNLNKIYDMKIKYDSGYNLEENKHILLDYDTLNVYNENEKKKQNVFLDNFYTDEYNQNNMTNILCKGYLENLKKNDIETLQFKTKLINSQLFGGISLKKTYSIFRVNNPNVFSNLSFYDYIIKEKKKNKINHNDDNHKILDNNNVYIKNNRESLITLKDGWNNNNNNNNNDNNNNNNNNNINDNNMEEPYLNKNLLNYINMNRNSTYNRYSIFSEFFCFGIKKDSCLTNIDNNPKRNNEMDEKNDDVNNIESNLKNCVNYIIRPDLKTMFVYKPFENYEFVETEKNDMDKKKRDKETINMSFKDSLYYKHNRNNKNVYDEKYKKEFVRKREYITMPNIINDFLCLLPEQNNNIKLSDNSIDYLVNSLQNLNIPKLEDFPYEPIPVKDILQIKNALNE</sequence>
<dbReference type="VEuPathDB" id="PlasmoDB:PRCDC_0525600"/>
<dbReference type="GO" id="GO:0003729">
    <property type="term" value="F:mRNA binding"/>
    <property type="evidence" value="ECO:0007669"/>
    <property type="project" value="TreeGrafter"/>
</dbReference>
<dbReference type="GO" id="GO:0005634">
    <property type="term" value="C:nucleus"/>
    <property type="evidence" value="ECO:0007669"/>
    <property type="project" value="UniProtKB-SubCell"/>
</dbReference>
<dbReference type="GO" id="GO:0031124">
    <property type="term" value="P:mRNA 3'-end processing"/>
    <property type="evidence" value="ECO:0007669"/>
    <property type="project" value="InterPro"/>
</dbReference>
<feature type="compositionally biased region" description="Basic and acidic residues" evidence="4">
    <location>
        <begin position="671"/>
        <end position="694"/>
    </location>
</feature>
<evidence type="ECO:0000313" key="7">
    <source>
        <dbReference type="Proteomes" id="UP000240500"/>
    </source>
</evidence>
<feature type="compositionally biased region" description="Basic and acidic residues" evidence="4">
    <location>
        <begin position="586"/>
        <end position="601"/>
    </location>
</feature>
<evidence type="ECO:0000256" key="1">
    <source>
        <dbReference type="ARBA" id="ARBA00004123"/>
    </source>
</evidence>